<reference evidence="1 2" key="1">
    <citation type="submission" date="2020-12" db="EMBL/GenBank/DDBJ databases">
        <authorList>
            <person name="Kusuma A.B."/>
            <person name="Nouioui I."/>
            <person name="Goodfellow M."/>
        </authorList>
    </citation>
    <scope>NUCLEOTIDE SEQUENCE [LARGE SCALE GENOMIC DNA]</scope>
    <source>
        <strain evidence="1 2">DSM 41764</strain>
    </source>
</reference>
<dbReference type="EMBL" id="JAEEAQ010000014">
    <property type="protein sequence ID" value="MBI0312012.1"/>
    <property type="molecule type" value="Genomic_DNA"/>
</dbReference>
<evidence type="ECO:0000313" key="1">
    <source>
        <dbReference type="EMBL" id="MBI0312012.1"/>
    </source>
</evidence>
<organism evidence="1 2">
    <name type="scientific">Streptomyces javensis</name>
    <dbReference type="NCBI Taxonomy" id="114698"/>
    <lineage>
        <taxon>Bacteria</taxon>
        <taxon>Bacillati</taxon>
        <taxon>Actinomycetota</taxon>
        <taxon>Actinomycetes</taxon>
        <taxon>Kitasatosporales</taxon>
        <taxon>Streptomycetaceae</taxon>
        <taxon>Streptomyces</taxon>
        <taxon>Streptomyces violaceusniger group</taxon>
    </lineage>
</organism>
<protein>
    <submittedName>
        <fullName evidence="1">Uncharacterized protein</fullName>
    </submittedName>
</protein>
<keyword evidence="2" id="KW-1185">Reference proteome</keyword>
<name>A0ABS0R3R8_9ACTN</name>
<dbReference type="RefSeq" id="WP_198275289.1">
    <property type="nucleotide sequence ID" value="NZ_BAAAIF010000069.1"/>
</dbReference>
<comment type="caution">
    <text evidence="1">The sequence shown here is derived from an EMBL/GenBank/DDBJ whole genome shotgun (WGS) entry which is preliminary data.</text>
</comment>
<sequence length="71" mass="7686">MSSAPIVVHSISGVVGGRRVTAYGRVLGWASSDPDLVGFLRRTGLTDPETLLDGPAWVEWRRDGPHQWTAA</sequence>
<evidence type="ECO:0000313" key="2">
    <source>
        <dbReference type="Proteomes" id="UP000638849"/>
    </source>
</evidence>
<proteinExistence type="predicted"/>
<gene>
    <name evidence="1" type="ORF">JBF12_02980</name>
</gene>
<dbReference type="Proteomes" id="UP000638849">
    <property type="component" value="Unassembled WGS sequence"/>
</dbReference>
<accession>A0ABS0R3R8</accession>